<dbReference type="InterPro" id="IPR004300">
    <property type="entry name" value="Glyco_hydro_57_N"/>
</dbReference>
<comment type="caution">
    <text evidence="8">The sequence shown here is derived from an EMBL/GenBank/DDBJ whole genome shotgun (WGS) entry which is preliminary data.</text>
</comment>
<evidence type="ECO:0000313" key="9">
    <source>
        <dbReference type="Proteomes" id="UP000237608"/>
    </source>
</evidence>
<keyword evidence="9" id="KW-1185">Reference proteome</keyword>
<evidence type="ECO:0000259" key="7">
    <source>
        <dbReference type="Pfam" id="PF18962"/>
    </source>
</evidence>
<dbReference type="RefSeq" id="WP_211290304.1">
    <property type="nucleotide sequence ID" value="NZ_MSCL01000001.1"/>
</dbReference>
<dbReference type="PANTHER" id="PTHR36306">
    <property type="entry name" value="ALPHA-AMYLASE-RELATED-RELATED"/>
    <property type="match status" value="1"/>
</dbReference>
<dbReference type="Pfam" id="PF16738">
    <property type="entry name" value="CBM26"/>
    <property type="match status" value="1"/>
</dbReference>
<sequence length="906" mass="101462">MQQPIYWPEKSVSNPFEYQKVWESNFLKNNGGNLYASGLHHPLNNLEEIFGKADRVNAYQWETKNAINSIRQHINAGAQVNYGACLIENMNSLAEKNAWGYVPNWQNHIKEAQNWKTSGGFSRMEITGFSWHHVLSPLVSDRVLKKEIQGHKYIIQQNFDGSYSKGFWPAECSFSERIIQVLVEEGFEWSVIANSHLARTLNDYPNTNFGTSGVNTNPPNKADKVSTNGINWWNGQIDGRGGTFAAPYSYQAHKAKYVNPETGNEYKITVVPMADLLSYKDGFSEQSTQDIDTHIAPFSNANHPSIILLAHDGDNAWGGGASYYKEAVKNFTNAAANKGYTPNTIQQFLNDNPVPETSLVKVEDGSWVNADNDWGSPQFINWLWPLYTSNFEFDPNGWTEDARNWAVLTAAENYVIMSEDLEGISSIENIVRPTSNSKKSALAWNALLPGFTSGYMYYGKSIDMEIKPTIASNNAISYAKEVIDANPNTDTTKPSVFIPQRYPYNPGEIGFGPTYGYKQHLNSADFTVWTFAYDVSGIQSAILKFRVDKDGKNPLDNNDNETYAGGESVESWQNISMTEKVFPKGNITNDAEINFFVLPESIANLYYAKIKGLSEVLVDYYVEITDTKGNITKSKIQHVWVGKNLDLAPKLTFTPESNYSQNAIEVTISAEDALDENPKIYYTIDGSTPTLNSTFASKTVSISISETTTIKAFAIDSEGNQSDISTKTYTIGSIPNITVYFKPPTNWSVTPKIYWWNAAPTGSLSNQTWPGINMEVHDNEWFKHTFSGVTSINVIFNNSSGGSGNQTEDITNVTQDIWYQWGSGILSTNETTAKKVTVYPNPASSFLRIDSDFEVDSYKIYDVLGKIIQEGLIQNQQIDITNLTKGIYFLQFQKNNVALKTVKFIK</sequence>
<dbReference type="Proteomes" id="UP000237608">
    <property type="component" value="Unassembled WGS sequence"/>
</dbReference>
<evidence type="ECO:0000259" key="6">
    <source>
        <dbReference type="Pfam" id="PF16738"/>
    </source>
</evidence>
<dbReference type="InterPro" id="IPR052046">
    <property type="entry name" value="GH57_Enzymes"/>
</dbReference>
<dbReference type="Gene3D" id="3.20.110.20">
    <property type="match status" value="1"/>
</dbReference>
<feature type="domain" description="Glycoside hydrolase family 57 N-terminal" evidence="4">
    <location>
        <begin position="105"/>
        <end position="332"/>
    </location>
</feature>
<protein>
    <recommendedName>
        <fullName evidence="10">Secretion system C-terminal sorting domain-containing protein</fullName>
    </recommendedName>
</protein>
<evidence type="ECO:0000256" key="3">
    <source>
        <dbReference type="ARBA" id="ARBA00023277"/>
    </source>
</evidence>
<dbReference type="GO" id="GO:0003824">
    <property type="term" value="F:catalytic activity"/>
    <property type="evidence" value="ECO:0007669"/>
    <property type="project" value="InterPro"/>
</dbReference>
<dbReference type="InterPro" id="IPR026444">
    <property type="entry name" value="Secre_tail"/>
</dbReference>
<dbReference type="InterPro" id="IPR011330">
    <property type="entry name" value="Glyco_hydro/deAcase_b/a-brl"/>
</dbReference>
<dbReference type="SUPFAM" id="SSF88713">
    <property type="entry name" value="Glycoside hydrolase/deacetylase"/>
    <property type="match status" value="1"/>
</dbReference>
<dbReference type="Pfam" id="PF18962">
    <property type="entry name" value="Por_Secre_tail"/>
    <property type="match status" value="1"/>
</dbReference>
<evidence type="ECO:0000259" key="4">
    <source>
        <dbReference type="Pfam" id="PF03065"/>
    </source>
</evidence>
<organism evidence="8 9">
    <name type="scientific">Polaribacter gangjinensis</name>
    <dbReference type="NCBI Taxonomy" id="574710"/>
    <lineage>
        <taxon>Bacteria</taxon>
        <taxon>Pseudomonadati</taxon>
        <taxon>Bacteroidota</taxon>
        <taxon>Flavobacteriia</taxon>
        <taxon>Flavobacteriales</taxon>
        <taxon>Flavobacteriaceae</taxon>
    </lineage>
</organism>
<name>A0A2S7WAK2_9FLAO</name>
<feature type="domain" description="Secretion system C-terminal sorting" evidence="7">
    <location>
        <begin position="838"/>
        <end position="899"/>
    </location>
</feature>
<dbReference type="Pfam" id="PF13290">
    <property type="entry name" value="CHB_HEX_C_1"/>
    <property type="match status" value="1"/>
</dbReference>
<proteinExistence type="inferred from homology"/>
<gene>
    <name evidence="8" type="ORF">BTO13_04820</name>
</gene>
<dbReference type="EMBL" id="MSCL01000001">
    <property type="protein sequence ID" value="PQJ74617.1"/>
    <property type="molecule type" value="Genomic_DNA"/>
</dbReference>
<keyword evidence="3" id="KW-0119">Carbohydrate metabolism</keyword>
<dbReference type="NCBIfam" id="TIGR04183">
    <property type="entry name" value="Por_Secre_tail"/>
    <property type="match status" value="1"/>
</dbReference>
<dbReference type="InterPro" id="IPR059177">
    <property type="entry name" value="GH29D-like_dom"/>
</dbReference>
<dbReference type="AlphaFoldDB" id="A0A2S7WAK2"/>
<evidence type="ECO:0000256" key="2">
    <source>
        <dbReference type="ARBA" id="ARBA00022729"/>
    </source>
</evidence>
<dbReference type="Gene3D" id="3.30.1920.20">
    <property type="match status" value="1"/>
</dbReference>
<dbReference type="InterPro" id="IPR031965">
    <property type="entry name" value="CBM26"/>
</dbReference>
<evidence type="ECO:0000259" key="5">
    <source>
        <dbReference type="Pfam" id="PF13290"/>
    </source>
</evidence>
<keyword evidence="2" id="KW-0732">Signal</keyword>
<reference evidence="8 9" key="1">
    <citation type="submission" date="2016-12" db="EMBL/GenBank/DDBJ databases">
        <title>Trade-off between light-utilization and light-protection in marine flavobacteria.</title>
        <authorList>
            <person name="Kumagai Y."/>
            <person name="Yoshizawa S."/>
            <person name="Kogure K."/>
            <person name="Iwasaki W."/>
        </authorList>
    </citation>
    <scope>NUCLEOTIDE SEQUENCE [LARGE SCALE GENOMIC DNA]</scope>
    <source>
        <strain evidence="8 9">KCTC 22729</strain>
    </source>
</reference>
<evidence type="ECO:0008006" key="10">
    <source>
        <dbReference type="Google" id="ProtNLM"/>
    </source>
</evidence>
<evidence type="ECO:0000313" key="8">
    <source>
        <dbReference type="EMBL" id="PQJ74617.1"/>
    </source>
</evidence>
<dbReference type="InterPro" id="IPR013783">
    <property type="entry name" value="Ig-like_fold"/>
</dbReference>
<dbReference type="PANTHER" id="PTHR36306:SF1">
    <property type="entry name" value="ALPHA-AMYLASE-RELATED"/>
    <property type="match status" value="1"/>
</dbReference>
<feature type="domain" description="Starch-binding module 26" evidence="6">
    <location>
        <begin position="739"/>
        <end position="810"/>
    </location>
</feature>
<feature type="domain" description="GH29D-like beta-sandwich" evidence="5">
    <location>
        <begin position="656"/>
        <end position="726"/>
    </location>
</feature>
<dbReference type="Gene3D" id="2.60.40.10">
    <property type="entry name" value="Immunoglobulins"/>
    <property type="match status" value="1"/>
</dbReference>
<dbReference type="GO" id="GO:0005975">
    <property type="term" value="P:carbohydrate metabolic process"/>
    <property type="evidence" value="ECO:0007669"/>
    <property type="project" value="InterPro"/>
</dbReference>
<accession>A0A2S7WAK2</accession>
<comment type="similarity">
    <text evidence="1">Belongs to the glycosyl hydrolase 57 family.</text>
</comment>
<dbReference type="Pfam" id="PF03065">
    <property type="entry name" value="Glyco_hydro_57"/>
    <property type="match status" value="1"/>
</dbReference>
<evidence type="ECO:0000256" key="1">
    <source>
        <dbReference type="ARBA" id="ARBA00006821"/>
    </source>
</evidence>